<dbReference type="PRINTS" id="PR00685">
    <property type="entry name" value="TIFACTORIIB"/>
</dbReference>
<feature type="region of interest" description="Disordered" evidence="3">
    <location>
        <begin position="372"/>
        <end position="392"/>
    </location>
</feature>
<proteinExistence type="predicted"/>
<evidence type="ECO:0000256" key="3">
    <source>
        <dbReference type="SAM" id="MobiDB-lite"/>
    </source>
</evidence>
<comment type="caution">
    <text evidence="4">The sequence shown here is derived from an EMBL/GenBank/DDBJ whole genome shotgun (WGS) entry which is preliminary data.</text>
</comment>
<feature type="region of interest" description="Disordered" evidence="3">
    <location>
        <begin position="482"/>
        <end position="525"/>
    </location>
</feature>
<evidence type="ECO:0000313" key="5">
    <source>
        <dbReference type="Proteomes" id="UP000022910"/>
    </source>
</evidence>
<dbReference type="Proteomes" id="UP000022910">
    <property type="component" value="Unassembled WGS sequence"/>
</dbReference>
<dbReference type="GO" id="GO:0070897">
    <property type="term" value="P:transcription preinitiation complex assembly"/>
    <property type="evidence" value="ECO:0007669"/>
    <property type="project" value="InterPro"/>
</dbReference>
<dbReference type="STRING" id="1432141.A0A015LJN3"/>
<keyword evidence="1" id="KW-0805">Transcription regulation</keyword>
<reference evidence="4 5" key="1">
    <citation type="submission" date="2014-02" db="EMBL/GenBank/DDBJ databases">
        <title>Single nucleus genome sequencing reveals high similarity among nuclei of an endomycorrhizal fungus.</title>
        <authorList>
            <person name="Lin K."/>
            <person name="Geurts R."/>
            <person name="Zhang Z."/>
            <person name="Limpens E."/>
            <person name="Saunders D.G."/>
            <person name="Mu D."/>
            <person name="Pang E."/>
            <person name="Cao H."/>
            <person name="Cha H."/>
            <person name="Lin T."/>
            <person name="Zhou Q."/>
            <person name="Shang Y."/>
            <person name="Li Y."/>
            <person name="Ivanov S."/>
            <person name="Sharma T."/>
            <person name="Velzen R.V."/>
            <person name="Ruijter N.D."/>
            <person name="Aanen D.K."/>
            <person name="Win J."/>
            <person name="Kamoun S."/>
            <person name="Bisseling T."/>
            <person name="Huang S."/>
        </authorList>
    </citation>
    <scope>NUCLEOTIDE SEQUENCE [LARGE SCALE GENOMIC DNA]</scope>
    <source>
        <strain evidence="5">DAOM197198w</strain>
    </source>
</reference>
<gene>
    <name evidence="4" type="ORF">RirG_229360</name>
</gene>
<sequence>MNFEDCTHNHTETFEGNKVCRDCGIVLNDIFEQQGEIVPDRSGNLLTGHYLPFIDLYDGRTFRPETIDGGTQDPGTEKKNPLVEPILNQTLSTLDLLDLKTRVITYYNAVDKNFIIGEGKLLHYVIAACALLVLREEKIPRTLREIAYLLELDLSRLCEVLFMIRSKFAPNVTNFVSVEDLIIRSIGIMFEDEKHKINFPLYTDIKQICHLKEDIHVYEKRKEIDLPNNTNNMESEEYREKMIKIYRVVFTGICMELLKYANDAFILSGRQPSFLGAAISLLAIEATEKPSVQEVKKSRKNVIHTISKIFMVDCHFVLFERYRELLDVIYHKVINIIPWCTHAKENKSRSYLYVTDLVQFQEWILKSRLKGKGKGKDKGDVNVENNDPVYNESAENSTGVILTSTDTSGFASSFTDNINERNEQNNNGDIEFDEAELDEYMRDEEEVEMFKKVWESLQSNTIEKSEKNKNTRLKKTTRLKRLREKDGEDKTSNHIEHLSSAGESSPICTDKNSRKNKRVKAGPKSDVKKLNVSIIDNINYDDFDHI</sequence>
<dbReference type="InterPro" id="IPR000812">
    <property type="entry name" value="TFIIB"/>
</dbReference>
<accession>A0A015LJN3</accession>
<keyword evidence="5" id="KW-1185">Reference proteome</keyword>
<organism evidence="4 5">
    <name type="scientific">Rhizophagus irregularis (strain DAOM 197198w)</name>
    <name type="common">Glomus intraradices</name>
    <dbReference type="NCBI Taxonomy" id="1432141"/>
    <lineage>
        <taxon>Eukaryota</taxon>
        <taxon>Fungi</taxon>
        <taxon>Fungi incertae sedis</taxon>
        <taxon>Mucoromycota</taxon>
        <taxon>Glomeromycotina</taxon>
        <taxon>Glomeromycetes</taxon>
        <taxon>Glomerales</taxon>
        <taxon>Glomeraceae</taxon>
        <taxon>Rhizophagus</taxon>
    </lineage>
</organism>
<dbReference type="AlphaFoldDB" id="A0A015LJN3"/>
<dbReference type="OrthoDB" id="511529at2759"/>
<dbReference type="Gene3D" id="1.10.472.10">
    <property type="entry name" value="Cyclin-like"/>
    <property type="match status" value="1"/>
</dbReference>
<name>A0A015LJN3_RHIIW</name>
<evidence type="ECO:0000256" key="2">
    <source>
        <dbReference type="ARBA" id="ARBA00023163"/>
    </source>
</evidence>
<evidence type="ECO:0000256" key="1">
    <source>
        <dbReference type="ARBA" id="ARBA00023015"/>
    </source>
</evidence>
<evidence type="ECO:0000313" key="4">
    <source>
        <dbReference type="EMBL" id="EXX55003.1"/>
    </source>
</evidence>
<dbReference type="HOGENOM" id="CLU_498884_0_0_1"/>
<keyword evidence="2" id="KW-0804">Transcription</keyword>
<protein>
    <submittedName>
        <fullName evidence="4">Uncharacterized protein</fullName>
    </submittedName>
</protein>
<dbReference type="EMBL" id="JEMT01028358">
    <property type="protein sequence ID" value="EXX55003.1"/>
    <property type="molecule type" value="Genomic_DNA"/>
</dbReference>
<feature type="compositionally biased region" description="Basic and acidic residues" evidence="3">
    <location>
        <begin position="483"/>
        <end position="497"/>
    </location>
</feature>